<comment type="caution">
    <text evidence="2">The sequence shown here is derived from an EMBL/GenBank/DDBJ whole genome shotgun (WGS) entry which is preliminary data.</text>
</comment>
<reference evidence="2" key="3">
    <citation type="submission" date="2023-05" db="EMBL/GenBank/DDBJ databases">
        <authorList>
            <person name="Smith C.H."/>
        </authorList>
    </citation>
    <scope>NUCLEOTIDE SEQUENCE</scope>
    <source>
        <strain evidence="2">CHS0354</strain>
        <tissue evidence="2">Mantle</tissue>
    </source>
</reference>
<proteinExistence type="predicted"/>
<name>A0AAE0W5I7_9BIVA</name>
<accession>A0AAE0W5I7</accession>
<sequence>MSGTRQTASSKNIDLKSNNIDHIAEILKQLQKDKNYKGKVELAINQWNSTMEEIEQLRLKKETKSAEQNVKREQEKDMRIFSLEQQVKELTLRLSTIAGDRMLDKNSDITDLSDPYRPTKLAEMFKEVYNEEWTDAFHYYDSLFRNEDKVLDSLSFFPKDIYDFCRELFKQQSEQLEGHMQYMFKVMTELTFKINSQNSVCAKKANSTREASKEIKDEGRILVKKLQKSMAKSSASDLFKLYIDVASFGKKTEWTKHVGSNEALKKFISRLLELIWLMMSQDPPIVLKSLEPGTKIDKASFVFYTKSGDIVRRTVWPAVYLTETGPLMSKGVIQTI</sequence>
<protein>
    <recommendedName>
        <fullName evidence="1">Mitochondria-eating protein C-terminal domain-containing protein</fullName>
    </recommendedName>
</protein>
<evidence type="ECO:0000313" key="2">
    <source>
        <dbReference type="EMBL" id="KAK3602848.1"/>
    </source>
</evidence>
<dbReference type="AlphaFoldDB" id="A0AAE0W5I7"/>
<organism evidence="2 3">
    <name type="scientific">Potamilus streckersoni</name>
    <dbReference type="NCBI Taxonomy" id="2493646"/>
    <lineage>
        <taxon>Eukaryota</taxon>
        <taxon>Metazoa</taxon>
        <taxon>Spiralia</taxon>
        <taxon>Lophotrochozoa</taxon>
        <taxon>Mollusca</taxon>
        <taxon>Bivalvia</taxon>
        <taxon>Autobranchia</taxon>
        <taxon>Heteroconchia</taxon>
        <taxon>Palaeoheterodonta</taxon>
        <taxon>Unionida</taxon>
        <taxon>Unionoidea</taxon>
        <taxon>Unionidae</taxon>
        <taxon>Ambleminae</taxon>
        <taxon>Lampsilini</taxon>
        <taxon>Potamilus</taxon>
    </lineage>
</organism>
<keyword evidence="3" id="KW-1185">Reference proteome</keyword>
<dbReference type="InterPro" id="IPR031981">
    <property type="entry name" value="MIEAP_C"/>
</dbReference>
<evidence type="ECO:0000313" key="3">
    <source>
        <dbReference type="Proteomes" id="UP001195483"/>
    </source>
</evidence>
<dbReference type="Proteomes" id="UP001195483">
    <property type="component" value="Unassembled WGS sequence"/>
</dbReference>
<gene>
    <name evidence="2" type="ORF">CHS0354_026407</name>
</gene>
<evidence type="ECO:0000259" key="1">
    <source>
        <dbReference type="Pfam" id="PF16026"/>
    </source>
</evidence>
<dbReference type="Pfam" id="PF16026">
    <property type="entry name" value="MIEAP"/>
    <property type="match status" value="1"/>
</dbReference>
<dbReference type="EMBL" id="JAEAOA010001575">
    <property type="protein sequence ID" value="KAK3602848.1"/>
    <property type="molecule type" value="Genomic_DNA"/>
</dbReference>
<reference evidence="2" key="1">
    <citation type="journal article" date="2021" name="Genome Biol. Evol.">
        <title>A High-Quality Reference Genome for a Parasitic Bivalve with Doubly Uniparental Inheritance (Bivalvia: Unionida).</title>
        <authorList>
            <person name="Smith C.H."/>
        </authorList>
    </citation>
    <scope>NUCLEOTIDE SEQUENCE</scope>
    <source>
        <strain evidence="2">CHS0354</strain>
    </source>
</reference>
<reference evidence="2" key="2">
    <citation type="journal article" date="2021" name="Genome Biol. Evol.">
        <title>Developing a high-quality reference genome for a parasitic bivalve with doubly uniparental inheritance (Bivalvia: Unionida).</title>
        <authorList>
            <person name="Smith C.H."/>
        </authorList>
    </citation>
    <scope>NUCLEOTIDE SEQUENCE</scope>
    <source>
        <strain evidence="2">CHS0354</strain>
        <tissue evidence="2">Mantle</tissue>
    </source>
</reference>
<feature type="domain" description="Mitochondria-eating protein C-terminal" evidence="1">
    <location>
        <begin position="117"/>
        <end position="335"/>
    </location>
</feature>